<proteinExistence type="inferred from homology"/>
<dbReference type="PANTHER" id="PTHR31752">
    <property type="entry name" value="AUXIN EFFLUX CARRIER COMPONENT 1B-RELATED"/>
    <property type="match status" value="1"/>
</dbReference>
<feature type="transmembrane region" description="Helical" evidence="8">
    <location>
        <begin position="283"/>
        <end position="307"/>
    </location>
</feature>
<evidence type="ECO:0000256" key="6">
    <source>
        <dbReference type="ARBA" id="ARBA00023136"/>
    </source>
</evidence>
<comment type="subcellular location">
    <subcellularLocation>
        <location evidence="1 8">Membrane</location>
        <topology evidence="1 8">Multi-pass membrane protein</topology>
    </subcellularLocation>
</comment>
<dbReference type="GO" id="GO:0005886">
    <property type="term" value="C:plasma membrane"/>
    <property type="evidence" value="ECO:0007669"/>
    <property type="project" value="TreeGrafter"/>
</dbReference>
<dbReference type="NCBIfam" id="TIGR00946">
    <property type="entry name" value="2a69"/>
    <property type="match status" value="1"/>
</dbReference>
<keyword evidence="11" id="KW-1185">Reference proteome</keyword>
<accession>A0AAV2F272</accession>
<evidence type="ECO:0000256" key="1">
    <source>
        <dbReference type="ARBA" id="ARBA00004141"/>
    </source>
</evidence>
<name>A0AAV2F272_9ROSI</name>
<dbReference type="AlphaFoldDB" id="A0AAV2F272"/>
<dbReference type="GO" id="GO:0010329">
    <property type="term" value="F:auxin efflux transmembrane transporter activity"/>
    <property type="evidence" value="ECO:0007669"/>
    <property type="project" value="TreeGrafter"/>
</dbReference>
<feature type="transmembrane region" description="Helical" evidence="8">
    <location>
        <begin position="7"/>
        <end position="28"/>
    </location>
</feature>
<keyword evidence="4 8" id="KW-0812">Transmembrane</keyword>
<dbReference type="InterPro" id="IPR004776">
    <property type="entry name" value="Mem_transp_PIN-like"/>
</dbReference>
<dbReference type="GO" id="GO:0005783">
    <property type="term" value="C:endoplasmic reticulum"/>
    <property type="evidence" value="ECO:0007669"/>
    <property type="project" value="TreeGrafter"/>
</dbReference>
<evidence type="ECO:0000256" key="5">
    <source>
        <dbReference type="ARBA" id="ARBA00022989"/>
    </source>
</evidence>
<dbReference type="PANTHER" id="PTHR31752:SF40">
    <property type="entry name" value="AUXIN EFFLUX CARRIER COMPONENT 8"/>
    <property type="match status" value="1"/>
</dbReference>
<feature type="region of interest" description="Disordered" evidence="9">
    <location>
        <begin position="168"/>
        <end position="199"/>
    </location>
</feature>
<dbReference type="GO" id="GO:0009926">
    <property type="term" value="P:auxin polar transport"/>
    <property type="evidence" value="ECO:0007669"/>
    <property type="project" value="TreeGrafter"/>
</dbReference>
<feature type="compositionally biased region" description="Basic and acidic residues" evidence="9">
    <location>
        <begin position="173"/>
        <end position="199"/>
    </location>
</feature>
<feature type="transmembrane region" description="Helical" evidence="8">
    <location>
        <begin position="101"/>
        <end position="121"/>
    </location>
</feature>
<evidence type="ECO:0000256" key="8">
    <source>
        <dbReference type="RuleBase" id="RU362108"/>
    </source>
</evidence>
<evidence type="ECO:0000313" key="11">
    <source>
        <dbReference type="Proteomes" id="UP001497516"/>
    </source>
</evidence>
<evidence type="ECO:0000256" key="3">
    <source>
        <dbReference type="ARBA" id="ARBA00022448"/>
    </source>
</evidence>
<evidence type="ECO:0000256" key="9">
    <source>
        <dbReference type="SAM" id="MobiDB-lite"/>
    </source>
</evidence>
<keyword evidence="3 8" id="KW-0813">Transport</keyword>
<feature type="transmembrane region" description="Helical" evidence="8">
    <location>
        <begin position="313"/>
        <end position="333"/>
    </location>
</feature>
<keyword evidence="5 8" id="KW-1133">Transmembrane helix</keyword>
<dbReference type="Pfam" id="PF03547">
    <property type="entry name" value="Mem_trans"/>
    <property type="match status" value="1"/>
</dbReference>
<feature type="transmembrane region" description="Helical" evidence="8">
    <location>
        <begin position="76"/>
        <end position="94"/>
    </location>
</feature>
<comment type="caution">
    <text evidence="8">Lacks conserved residue(s) required for the propagation of feature annotation.</text>
</comment>
<comment type="similarity">
    <text evidence="2 8">Belongs to the auxin efflux carrier (TC 2.A.69.1) family.</text>
</comment>
<reference evidence="10 11" key="1">
    <citation type="submission" date="2024-04" db="EMBL/GenBank/DDBJ databases">
        <authorList>
            <person name="Fracassetti M."/>
        </authorList>
    </citation>
    <scope>NUCLEOTIDE SEQUENCE [LARGE SCALE GENOMIC DNA]</scope>
</reference>
<dbReference type="GO" id="GO:0009734">
    <property type="term" value="P:auxin-activated signaling pathway"/>
    <property type="evidence" value="ECO:0007669"/>
    <property type="project" value="UniProtKB-UniRule"/>
</dbReference>
<dbReference type="EMBL" id="OZ034819">
    <property type="protein sequence ID" value="CAL1392083.1"/>
    <property type="molecule type" value="Genomic_DNA"/>
</dbReference>
<evidence type="ECO:0000256" key="2">
    <source>
        <dbReference type="ARBA" id="ARBA00009177"/>
    </source>
</evidence>
<feature type="transmembrane region" description="Helical" evidence="8">
    <location>
        <begin position="345"/>
        <end position="364"/>
    </location>
</feature>
<gene>
    <name evidence="10" type="ORF">LTRI10_LOCUS32755</name>
</gene>
<evidence type="ECO:0000256" key="4">
    <source>
        <dbReference type="ARBA" id="ARBA00022692"/>
    </source>
</evidence>
<organism evidence="10 11">
    <name type="scientific">Linum trigynum</name>
    <dbReference type="NCBI Taxonomy" id="586398"/>
    <lineage>
        <taxon>Eukaryota</taxon>
        <taxon>Viridiplantae</taxon>
        <taxon>Streptophyta</taxon>
        <taxon>Embryophyta</taxon>
        <taxon>Tracheophyta</taxon>
        <taxon>Spermatophyta</taxon>
        <taxon>Magnoliopsida</taxon>
        <taxon>eudicotyledons</taxon>
        <taxon>Gunneridae</taxon>
        <taxon>Pentapetalae</taxon>
        <taxon>rosids</taxon>
        <taxon>fabids</taxon>
        <taxon>Malpighiales</taxon>
        <taxon>Linaceae</taxon>
        <taxon>Linum</taxon>
    </lineage>
</organism>
<evidence type="ECO:0000313" key="10">
    <source>
        <dbReference type="EMBL" id="CAL1392083.1"/>
    </source>
</evidence>
<protein>
    <recommendedName>
        <fullName evidence="8">Auxin efflux carrier component</fullName>
    </recommendedName>
</protein>
<dbReference type="InterPro" id="IPR051107">
    <property type="entry name" value="Auxin_Efflux_Carrier"/>
</dbReference>
<comment type="function">
    <text evidence="8">May act as a component of the auxin efflux carrier.</text>
</comment>
<evidence type="ECO:0000256" key="7">
    <source>
        <dbReference type="ARBA" id="ARBA00023294"/>
    </source>
</evidence>
<dbReference type="InterPro" id="IPR014024">
    <property type="entry name" value="Auxin_eff_plant"/>
</dbReference>
<sequence length="367" mass="40045">MISSKDVYHVVAATIPLYVAMILSYTSVKWWKLFTPEQCGGINKFVAKFSIPLLSFQIISANNPYNMSLRLLLADSVQKLLAIVLIGVVTRFWFRGWRLSLVITGLSLSTLPNTLILGVPVLKAMYGGEAESLLSQIVFLQSIVWYNFLLFLFEVNAAMAVTANPSPEVAGGNHRDGSDQGESKDGAAEHEQEASENRGREVKKTVMSILIIVGSKLIRNPNFYATSIGFIWACIHFRWGIKLPDVIDNSIMILATGGLGMAMFSLGLFMASRATATACRIRMVDVAAMAMKFVAGPALMALSSVVVGLRGRVLRVAIVQAALPQGIVPFVFAKEYNVHPDVLSTSVIFGMLIGLPISLVYYSLLAF</sequence>
<keyword evidence="7 8" id="KW-0927">Auxin signaling pathway</keyword>
<dbReference type="Proteomes" id="UP001497516">
    <property type="component" value="Chromosome 6"/>
</dbReference>
<keyword evidence="6 8" id="KW-0472">Membrane</keyword>
<feature type="transmembrane region" description="Helical" evidence="8">
    <location>
        <begin position="251"/>
        <end position="271"/>
    </location>
</feature>
<feature type="transmembrane region" description="Helical" evidence="8">
    <location>
        <begin position="133"/>
        <end position="153"/>
    </location>
</feature>